<sequence length="199" mass="23487">MNDKFFDLKKDKQDRIMNAALQVFALNGYRHASTDDIVKLASISKGLLFHYFESKLGLYVFLYEYSSRFMLLEFSREIKETDNDLFLLMKKMENGRMRVLKMYPYMRRFLDMAEKEEWQAAVDAVAEAHKNYEDKIRNYLGQADYSALSPKAGREKVIKCVEYTLKGLTEDFSSRADFKPENLEMEIDSYLQMFVAVFQ</sequence>
<dbReference type="RefSeq" id="WP_069152136.1">
    <property type="nucleotide sequence ID" value="NZ_MCGH01000002.1"/>
</dbReference>
<feature type="DNA-binding region" description="H-T-H motif" evidence="2">
    <location>
        <begin position="33"/>
        <end position="52"/>
    </location>
</feature>
<name>A0A1E3ABB2_9FIRM</name>
<dbReference type="InterPro" id="IPR050624">
    <property type="entry name" value="HTH-type_Tx_Regulator"/>
</dbReference>
<dbReference type="Gene3D" id="1.10.357.10">
    <property type="entry name" value="Tetracycline Repressor, domain 2"/>
    <property type="match status" value="1"/>
</dbReference>
<dbReference type="SUPFAM" id="SSF48498">
    <property type="entry name" value="Tetracyclin repressor-like, C-terminal domain"/>
    <property type="match status" value="1"/>
</dbReference>
<dbReference type="PANTHER" id="PTHR43479">
    <property type="entry name" value="ACREF/ENVCD OPERON REPRESSOR-RELATED"/>
    <property type="match status" value="1"/>
</dbReference>
<proteinExistence type="predicted"/>
<dbReference type="PRINTS" id="PR00455">
    <property type="entry name" value="HTHTETR"/>
</dbReference>
<dbReference type="PROSITE" id="PS50977">
    <property type="entry name" value="HTH_TETR_2"/>
    <property type="match status" value="1"/>
</dbReference>
<dbReference type="Proteomes" id="UP000094067">
    <property type="component" value="Unassembled WGS sequence"/>
</dbReference>
<evidence type="ECO:0000313" key="5">
    <source>
        <dbReference type="Proteomes" id="UP000094067"/>
    </source>
</evidence>
<keyword evidence="1 2" id="KW-0238">DNA-binding</keyword>
<dbReference type="SUPFAM" id="SSF46689">
    <property type="entry name" value="Homeodomain-like"/>
    <property type="match status" value="1"/>
</dbReference>
<organism evidence="4 5">
    <name type="scientific">Eisenbergiella tayi</name>
    <dbReference type="NCBI Taxonomy" id="1432052"/>
    <lineage>
        <taxon>Bacteria</taxon>
        <taxon>Bacillati</taxon>
        <taxon>Bacillota</taxon>
        <taxon>Clostridia</taxon>
        <taxon>Lachnospirales</taxon>
        <taxon>Lachnospiraceae</taxon>
        <taxon>Eisenbergiella</taxon>
    </lineage>
</organism>
<reference evidence="4 5" key="1">
    <citation type="submission" date="2016-07" db="EMBL/GenBank/DDBJ databases">
        <title>Characterization of isolates of Eisenbergiella tayi derived from blood cultures, using whole genome sequencing.</title>
        <authorList>
            <person name="Burdz T."/>
            <person name="Wiebe D."/>
            <person name="Huynh C."/>
            <person name="Bernard K."/>
        </authorList>
    </citation>
    <scope>NUCLEOTIDE SEQUENCE [LARGE SCALE GENOMIC DNA]</scope>
    <source>
        <strain evidence="4 5">NML 110608</strain>
    </source>
</reference>
<evidence type="ECO:0000256" key="1">
    <source>
        <dbReference type="ARBA" id="ARBA00023125"/>
    </source>
</evidence>
<dbReference type="PROSITE" id="PS01081">
    <property type="entry name" value="HTH_TETR_1"/>
    <property type="match status" value="1"/>
</dbReference>
<comment type="caution">
    <text evidence="4">The sequence shown here is derived from an EMBL/GenBank/DDBJ whole genome shotgun (WGS) entry which is preliminary data.</text>
</comment>
<dbReference type="AlphaFoldDB" id="A0A1E3ABB2"/>
<dbReference type="InterPro" id="IPR023772">
    <property type="entry name" value="DNA-bd_HTH_TetR-type_CS"/>
</dbReference>
<dbReference type="EMBL" id="MCGH01000002">
    <property type="protein sequence ID" value="ODM06065.1"/>
    <property type="molecule type" value="Genomic_DNA"/>
</dbReference>
<dbReference type="InterPro" id="IPR009057">
    <property type="entry name" value="Homeodomain-like_sf"/>
</dbReference>
<protein>
    <submittedName>
        <fullName evidence="4">Transcriptional regulator BetI</fullName>
    </submittedName>
</protein>
<evidence type="ECO:0000313" key="4">
    <source>
        <dbReference type="EMBL" id="ODM06065.1"/>
    </source>
</evidence>
<evidence type="ECO:0000256" key="2">
    <source>
        <dbReference type="PROSITE-ProRule" id="PRU00335"/>
    </source>
</evidence>
<evidence type="ECO:0000259" key="3">
    <source>
        <dbReference type="PROSITE" id="PS50977"/>
    </source>
</evidence>
<accession>A0A1E3ABB2</accession>
<feature type="domain" description="HTH tetR-type" evidence="3">
    <location>
        <begin position="10"/>
        <end position="70"/>
    </location>
</feature>
<dbReference type="InterPro" id="IPR001647">
    <property type="entry name" value="HTH_TetR"/>
</dbReference>
<dbReference type="InterPro" id="IPR036271">
    <property type="entry name" value="Tet_transcr_reg_TetR-rel_C_sf"/>
</dbReference>
<dbReference type="GO" id="GO:0003677">
    <property type="term" value="F:DNA binding"/>
    <property type="evidence" value="ECO:0007669"/>
    <property type="project" value="UniProtKB-UniRule"/>
</dbReference>
<gene>
    <name evidence="4" type="ORF">BEI61_01954</name>
</gene>
<dbReference type="Pfam" id="PF00440">
    <property type="entry name" value="TetR_N"/>
    <property type="match status" value="1"/>
</dbReference>
<dbReference type="PANTHER" id="PTHR43479:SF11">
    <property type="entry name" value="ACREF_ENVCD OPERON REPRESSOR-RELATED"/>
    <property type="match status" value="1"/>
</dbReference>
<dbReference type="Gene3D" id="1.10.10.60">
    <property type="entry name" value="Homeodomain-like"/>
    <property type="match status" value="1"/>
</dbReference>